<protein>
    <submittedName>
        <fullName evidence="1">Uncharacterized protein</fullName>
    </submittedName>
</protein>
<dbReference type="EMBL" id="CP159872">
    <property type="protein sequence ID" value="XCM82030.1"/>
    <property type="molecule type" value="Genomic_DNA"/>
</dbReference>
<reference evidence="1" key="1">
    <citation type="submission" date="2024-06" db="EMBL/GenBank/DDBJ databases">
        <title>The genome sequences of Kitasatospora sp. strain HUAS MG31.</title>
        <authorList>
            <person name="Mo P."/>
        </authorList>
    </citation>
    <scope>NUCLEOTIDE SEQUENCE</scope>
    <source>
        <strain evidence="1">HUAS MG31</strain>
    </source>
</reference>
<dbReference type="AlphaFoldDB" id="A0AAU8K448"/>
<proteinExistence type="predicted"/>
<name>A0AAU8K448_9ACTN</name>
<accession>A0AAU8K448</accession>
<gene>
    <name evidence="1" type="ORF">ABWK59_25585</name>
</gene>
<organism evidence="1">
    <name type="scientific">Kitasatospora camelliae</name>
    <dbReference type="NCBI Taxonomy" id="3156397"/>
    <lineage>
        <taxon>Bacteria</taxon>
        <taxon>Bacillati</taxon>
        <taxon>Actinomycetota</taxon>
        <taxon>Actinomycetes</taxon>
        <taxon>Kitasatosporales</taxon>
        <taxon>Streptomycetaceae</taxon>
        <taxon>Kitasatospora</taxon>
    </lineage>
</organism>
<dbReference type="KEGG" id="kcm:ABWK59_25585"/>
<evidence type="ECO:0000313" key="1">
    <source>
        <dbReference type="EMBL" id="XCM82030.1"/>
    </source>
</evidence>
<dbReference type="RefSeq" id="WP_354642957.1">
    <property type="nucleotide sequence ID" value="NZ_CP159872.1"/>
</dbReference>
<sequence length="111" mass="12409">MLILGTWSLAGAPNEGVPAGLGDACARVGRDLLRTVPDRVPRQVRWILGEESRGEVRALVLWWTAEEPRFWRGVDVTLPSARLTCLVAELVQDHLTGYEFVQWPECPATRT</sequence>